<evidence type="ECO:0000313" key="6">
    <source>
        <dbReference type="Proteomes" id="UP000815846"/>
    </source>
</evidence>
<feature type="domain" description="GH16" evidence="4">
    <location>
        <begin position="35"/>
        <end position="303"/>
    </location>
</feature>
<dbReference type="PROSITE" id="PS51762">
    <property type="entry name" value="GH16_2"/>
    <property type="match status" value="1"/>
</dbReference>
<comment type="caution">
    <text evidence="5">The sequence shown here is derived from an EMBL/GenBank/DDBJ whole genome shotgun (WGS) entry which is preliminary data.</text>
</comment>
<dbReference type="InterPro" id="IPR000757">
    <property type="entry name" value="Beta-glucanase-like"/>
</dbReference>
<organism evidence="5 6">
    <name type="scientific">Colwellia echini</name>
    <dbReference type="NCBI Taxonomy" id="1982103"/>
    <lineage>
        <taxon>Bacteria</taxon>
        <taxon>Pseudomonadati</taxon>
        <taxon>Pseudomonadota</taxon>
        <taxon>Gammaproteobacteria</taxon>
        <taxon>Alteromonadales</taxon>
        <taxon>Colwelliaceae</taxon>
        <taxon>Colwellia</taxon>
    </lineage>
</organism>
<sequence>MKLKAKALLGLSAPILISTASIAAELAMPLSDPENTSGWILNETFTDEFNGTTLDESKWHALGETSNYWKGRGAQYAPHNVRIEDGKLKIKTQWEPDFDFADGYKDMTSAGIIHHKSFIYGYMEVKVKVPDAPMSGAFWFTGEDAELDVFEHFGKVTKVGGNKAPESRIWTSIHDWRIDRPAPQNKNKIYYHQFPLGFRVADKFATYGLEWTEDSYTVYLEGKKLYSAQQGPAGCASTDNQTNLSANGTPLDCLGDKWLLNNRMDMWFDSEVFDWMGVPTQQDLSPPVDFEVEYVRVWQKPNNYAIDKAFFGFEGAIAMNGKDIFDLAKPEKPGAYRKRWTMSDANVAITGYPDFKYSTGRKSLKLSHTGALNADIIATSPQGSIETTPGNYLLSLDIFVENNSSIKDITIKLGQPESTHTFDISSLPRDRWITVTENINRISASGPNDNMQVIVDKSAALNGNSTIYIDNVMLDKITGNFVNITDIKTENNATMAIGETLQLDVVIMPANASNQYINWQSSDETKAYVNNRGKLFALAAGTVDIIATAVNGEQEETIVVIIDGDSVPIVDETPDAPIVDETPDAPIVDETPDAPIVDETPKEASDTNKDSSAGTINWLVILFSSLVLFSRRKTK</sequence>
<evidence type="ECO:0000313" key="5">
    <source>
        <dbReference type="EMBL" id="TYK66270.1"/>
    </source>
</evidence>
<keyword evidence="6" id="KW-1185">Reference proteome</keyword>
<dbReference type="EMBL" id="PJAI02000005">
    <property type="protein sequence ID" value="TYK66270.1"/>
    <property type="molecule type" value="Genomic_DNA"/>
</dbReference>
<comment type="similarity">
    <text evidence="1">Belongs to the glycosyl hydrolase 16 family.</text>
</comment>
<dbReference type="InterPro" id="IPR013320">
    <property type="entry name" value="ConA-like_dom_sf"/>
</dbReference>
<feature type="signal peptide" evidence="3">
    <location>
        <begin position="1"/>
        <end position="23"/>
    </location>
</feature>
<dbReference type="Proteomes" id="UP000815846">
    <property type="component" value="Unassembled WGS sequence"/>
</dbReference>
<dbReference type="Pfam" id="PF00722">
    <property type="entry name" value="Glyco_hydro_16"/>
    <property type="match status" value="1"/>
</dbReference>
<dbReference type="SUPFAM" id="SSF49899">
    <property type="entry name" value="Concanavalin A-like lectins/glucanases"/>
    <property type="match status" value="1"/>
</dbReference>
<keyword evidence="3" id="KW-0732">Signal</keyword>
<dbReference type="Gene3D" id="2.60.40.1080">
    <property type="match status" value="1"/>
</dbReference>
<proteinExistence type="inferred from homology"/>
<evidence type="ECO:0000259" key="4">
    <source>
        <dbReference type="PROSITE" id="PS51762"/>
    </source>
</evidence>
<dbReference type="InterPro" id="IPR008964">
    <property type="entry name" value="Invasin/intimin_cell_adhesion"/>
</dbReference>
<dbReference type="Gene3D" id="2.60.120.260">
    <property type="entry name" value="Galactose-binding domain-like"/>
    <property type="match status" value="1"/>
</dbReference>
<accession>A0ABY3MYG1</accession>
<feature type="region of interest" description="Disordered" evidence="2">
    <location>
        <begin position="576"/>
        <end position="610"/>
    </location>
</feature>
<evidence type="ECO:0000256" key="2">
    <source>
        <dbReference type="SAM" id="MobiDB-lite"/>
    </source>
</evidence>
<protein>
    <submittedName>
        <fullName evidence="5">Family 16 glycosylhydrolase</fullName>
    </submittedName>
</protein>
<feature type="chain" id="PRO_5047154004" evidence="3">
    <location>
        <begin position="24"/>
        <end position="635"/>
    </location>
</feature>
<dbReference type="PANTHER" id="PTHR10963:SF55">
    <property type="entry name" value="GLYCOSIDE HYDROLASE FAMILY 16 PROTEIN"/>
    <property type="match status" value="1"/>
</dbReference>
<evidence type="ECO:0000256" key="1">
    <source>
        <dbReference type="ARBA" id="ARBA00006865"/>
    </source>
</evidence>
<feature type="compositionally biased region" description="Basic and acidic residues" evidence="2">
    <location>
        <begin position="599"/>
        <end position="609"/>
    </location>
</feature>
<evidence type="ECO:0000256" key="3">
    <source>
        <dbReference type="SAM" id="SignalP"/>
    </source>
</evidence>
<dbReference type="Gene3D" id="2.60.120.200">
    <property type="match status" value="1"/>
</dbReference>
<dbReference type="InterPro" id="IPR050546">
    <property type="entry name" value="Glycosyl_Hydrlase_16"/>
</dbReference>
<dbReference type="Pfam" id="PF02368">
    <property type="entry name" value="Big_2"/>
    <property type="match status" value="1"/>
</dbReference>
<gene>
    <name evidence="5" type="ORF">CWS31_006655</name>
</gene>
<dbReference type="SMART" id="SM00635">
    <property type="entry name" value="BID_2"/>
    <property type="match status" value="1"/>
</dbReference>
<dbReference type="PANTHER" id="PTHR10963">
    <property type="entry name" value="GLYCOSYL HYDROLASE-RELATED"/>
    <property type="match status" value="1"/>
</dbReference>
<dbReference type="InterPro" id="IPR003343">
    <property type="entry name" value="Big_2"/>
</dbReference>
<dbReference type="RefSeq" id="WP_148747727.1">
    <property type="nucleotide sequence ID" value="NZ_PJAI02000005.1"/>
</dbReference>
<dbReference type="SUPFAM" id="SSF49373">
    <property type="entry name" value="Invasin/intimin cell-adhesion fragments"/>
    <property type="match status" value="1"/>
</dbReference>
<name>A0ABY3MYG1_9GAMM</name>
<reference evidence="5 6" key="1">
    <citation type="submission" date="2019-08" db="EMBL/GenBank/DDBJ databases">
        <title>Microbe sample from Colwellia echini.</title>
        <authorList>
            <person name="Christiansen L."/>
            <person name="Pathiraja D."/>
            <person name="Schultz-Johansen M."/>
            <person name="Choi I.-G."/>
            <person name="Stougaard P."/>
        </authorList>
    </citation>
    <scope>NUCLEOTIDE SEQUENCE [LARGE SCALE GENOMIC DNA]</scope>
    <source>
        <strain evidence="5 6">A3</strain>
    </source>
</reference>